<keyword evidence="4" id="KW-0863">Zinc-finger</keyword>
<dbReference type="EMBL" id="QGNW01000022">
    <property type="protein sequence ID" value="RVX14277.1"/>
    <property type="molecule type" value="Genomic_DNA"/>
</dbReference>
<dbReference type="PANTHER" id="PTHR21319">
    <property type="entry name" value="RING FINGER AND CHY ZINC FINGER DOMAIN-CONTAINING PROTEIN 1"/>
    <property type="match status" value="1"/>
</dbReference>
<keyword evidence="3" id="KW-0479">Metal-binding</keyword>
<evidence type="ECO:0000256" key="1">
    <source>
        <dbReference type="ARBA" id="ARBA00004123"/>
    </source>
</evidence>
<dbReference type="Gene3D" id="2.20.28.10">
    <property type="match status" value="1"/>
</dbReference>
<evidence type="ECO:0000256" key="6">
    <source>
        <dbReference type="ARBA" id="ARBA00022833"/>
    </source>
</evidence>
<dbReference type="Proteomes" id="UP000288805">
    <property type="component" value="Unassembled WGS sequence"/>
</dbReference>
<evidence type="ECO:0000256" key="4">
    <source>
        <dbReference type="ARBA" id="ARBA00022771"/>
    </source>
</evidence>
<comment type="subcellular location">
    <subcellularLocation>
        <location evidence="1">Nucleus</location>
    </subcellularLocation>
</comment>
<proteinExistence type="predicted"/>
<gene>
    <name evidence="9" type="primary">BTS_2</name>
    <name evidence="9" type="ORF">CK203_011180</name>
</gene>
<comment type="caution">
    <text evidence="9">The sequence shown here is derived from an EMBL/GenBank/DDBJ whole genome shotgun (WGS) entry which is preliminary data.</text>
</comment>
<keyword evidence="5" id="KW-0833">Ubl conjugation pathway</keyword>
<name>A0A438JZA3_VITVI</name>
<dbReference type="FunFam" id="2.20.28.10:FF:000009">
    <property type="entry name" value="RING finger and CHY zinc finger domain-containing protein 1"/>
    <property type="match status" value="1"/>
</dbReference>
<evidence type="ECO:0000256" key="2">
    <source>
        <dbReference type="ARBA" id="ARBA00004906"/>
    </source>
</evidence>
<evidence type="ECO:0000259" key="8">
    <source>
        <dbReference type="Pfam" id="PF14599"/>
    </source>
</evidence>
<evidence type="ECO:0000256" key="7">
    <source>
        <dbReference type="ARBA" id="ARBA00023242"/>
    </source>
</evidence>
<dbReference type="GO" id="GO:0008270">
    <property type="term" value="F:zinc ion binding"/>
    <property type="evidence" value="ECO:0007669"/>
    <property type="project" value="UniProtKB-KW"/>
</dbReference>
<organism evidence="9 10">
    <name type="scientific">Vitis vinifera</name>
    <name type="common">Grape</name>
    <dbReference type="NCBI Taxonomy" id="29760"/>
    <lineage>
        <taxon>Eukaryota</taxon>
        <taxon>Viridiplantae</taxon>
        <taxon>Streptophyta</taxon>
        <taxon>Embryophyta</taxon>
        <taxon>Tracheophyta</taxon>
        <taxon>Spermatophyta</taxon>
        <taxon>Magnoliopsida</taxon>
        <taxon>eudicotyledons</taxon>
        <taxon>Gunneridae</taxon>
        <taxon>Pentapetalae</taxon>
        <taxon>rosids</taxon>
        <taxon>Vitales</taxon>
        <taxon>Vitaceae</taxon>
        <taxon>Viteae</taxon>
        <taxon>Vitis</taxon>
    </lineage>
</organism>
<dbReference type="Pfam" id="PF14599">
    <property type="entry name" value="zinc_ribbon_6"/>
    <property type="match status" value="1"/>
</dbReference>
<comment type="pathway">
    <text evidence="2">Protein modification; protein ubiquitination.</text>
</comment>
<dbReference type="InterPro" id="IPR039512">
    <property type="entry name" value="RCHY1_zinc-ribbon"/>
</dbReference>
<reference evidence="9 10" key="1">
    <citation type="journal article" date="2018" name="PLoS Genet.">
        <title>Population sequencing reveals clonal diversity and ancestral inbreeding in the grapevine cultivar Chardonnay.</title>
        <authorList>
            <person name="Roach M.J."/>
            <person name="Johnson D.L."/>
            <person name="Bohlmann J."/>
            <person name="van Vuuren H.J."/>
            <person name="Jones S.J."/>
            <person name="Pretorius I.S."/>
            <person name="Schmidt S.A."/>
            <person name="Borneman A.R."/>
        </authorList>
    </citation>
    <scope>NUCLEOTIDE SEQUENCE [LARGE SCALE GENOMIC DNA]</scope>
    <source>
        <strain evidence="10">cv. Chardonnay</strain>
        <tissue evidence="9">Leaf</tissue>
    </source>
</reference>
<evidence type="ECO:0000313" key="9">
    <source>
        <dbReference type="EMBL" id="RVX14277.1"/>
    </source>
</evidence>
<dbReference type="PANTHER" id="PTHR21319:SF61">
    <property type="entry name" value="ZINC FINGER PROTEIN BRUTUS"/>
    <property type="match status" value="1"/>
</dbReference>
<sequence>MKHEPESFFSGFSKSITCTQVYFGMLDALLVAEELPEEYRDRCQCRLFGTVVLWEQGPYDAIEVTEKLLYNINMAMQDILCNDCGRKGASRFHWLYHKCGFCGSYNTRVIKTEATNSDCPASNQ</sequence>
<keyword evidence="6" id="KW-0862">Zinc</keyword>
<evidence type="ECO:0000256" key="5">
    <source>
        <dbReference type="ARBA" id="ARBA00022786"/>
    </source>
</evidence>
<dbReference type="AlphaFoldDB" id="A0A438JZA3"/>
<keyword evidence="7" id="KW-0539">Nucleus</keyword>
<evidence type="ECO:0000256" key="3">
    <source>
        <dbReference type="ARBA" id="ARBA00022723"/>
    </source>
</evidence>
<feature type="domain" description="RCHY1 zinc-ribbon" evidence="8">
    <location>
        <begin position="69"/>
        <end position="108"/>
    </location>
</feature>
<accession>A0A438JZA3</accession>
<dbReference type="GO" id="GO:0005634">
    <property type="term" value="C:nucleus"/>
    <property type="evidence" value="ECO:0007669"/>
    <property type="project" value="UniProtKB-SubCell"/>
</dbReference>
<evidence type="ECO:0000313" key="10">
    <source>
        <dbReference type="Proteomes" id="UP000288805"/>
    </source>
</evidence>
<protein>
    <submittedName>
        <fullName evidence="9">Zinc finger protein BRUTUS</fullName>
    </submittedName>
</protein>